<keyword evidence="3" id="KW-1185">Reference proteome</keyword>
<name>A0A9P6D9Q6_PLEER</name>
<organism evidence="2 3">
    <name type="scientific">Pleurotus eryngii</name>
    <name type="common">Boletus of the steppes</name>
    <dbReference type="NCBI Taxonomy" id="5323"/>
    <lineage>
        <taxon>Eukaryota</taxon>
        <taxon>Fungi</taxon>
        <taxon>Dikarya</taxon>
        <taxon>Basidiomycota</taxon>
        <taxon>Agaricomycotina</taxon>
        <taxon>Agaricomycetes</taxon>
        <taxon>Agaricomycetidae</taxon>
        <taxon>Agaricales</taxon>
        <taxon>Pleurotineae</taxon>
        <taxon>Pleurotaceae</taxon>
        <taxon>Pleurotus</taxon>
    </lineage>
</organism>
<comment type="caution">
    <text evidence="2">The sequence shown here is derived from an EMBL/GenBank/DDBJ whole genome shotgun (WGS) entry which is preliminary data.</text>
</comment>
<evidence type="ECO:0000313" key="3">
    <source>
        <dbReference type="Proteomes" id="UP000807025"/>
    </source>
</evidence>
<protein>
    <submittedName>
        <fullName evidence="2">Uncharacterized protein</fullName>
    </submittedName>
</protein>
<feature type="region of interest" description="Disordered" evidence="1">
    <location>
        <begin position="125"/>
        <end position="186"/>
    </location>
</feature>
<proteinExistence type="predicted"/>
<dbReference type="Proteomes" id="UP000807025">
    <property type="component" value="Unassembled WGS sequence"/>
</dbReference>
<reference evidence="2" key="1">
    <citation type="submission" date="2020-11" db="EMBL/GenBank/DDBJ databases">
        <authorList>
            <consortium name="DOE Joint Genome Institute"/>
            <person name="Ahrendt S."/>
            <person name="Riley R."/>
            <person name="Andreopoulos W."/>
            <person name="Labutti K."/>
            <person name="Pangilinan J."/>
            <person name="Ruiz-Duenas F.J."/>
            <person name="Barrasa J.M."/>
            <person name="Sanchez-Garcia M."/>
            <person name="Camarero S."/>
            <person name="Miyauchi S."/>
            <person name="Serrano A."/>
            <person name="Linde D."/>
            <person name="Babiker R."/>
            <person name="Drula E."/>
            <person name="Ayuso-Fernandez I."/>
            <person name="Pacheco R."/>
            <person name="Padilla G."/>
            <person name="Ferreira P."/>
            <person name="Barriuso J."/>
            <person name="Kellner H."/>
            <person name="Castanera R."/>
            <person name="Alfaro M."/>
            <person name="Ramirez L."/>
            <person name="Pisabarro A.G."/>
            <person name="Kuo A."/>
            <person name="Tritt A."/>
            <person name="Lipzen A."/>
            <person name="He G."/>
            <person name="Yan M."/>
            <person name="Ng V."/>
            <person name="Cullen D."/>
            <person name="Martin F."/>
            <person name="Rosso M.-N."/>
            <person name="Henrissat B."/>
            <person name="Hibbett D."/>
            <person name="Martinez A.T."/>
            <person name="Grigoriev I.V."/>
        </authorList>
    </citation>
    <scope>NUCLEOTIDE SEQUENCE</scope>
    <source>
        <strain evidence="2">ATCC 90797</strain>
    </source>
</reference>
<evidence type="ECO:0000256" key="1">
    <source>
        <dbReference type="SAM" id="MobiDB-lite"/>
    </source>
</evidence>
<feature type="compositionally biased region" description="Basic and acidic residues" evidence="1">
    <location>
        <begin position="172"/>
        <end position="186"/>
    </location>
</feature>
<sequence length="186" mass="20939">MHPRRTLEIHETTRFSPVWDGLDDRDERPYFELLNTTSRWGVRLCSNHTGCQWPCTIHCPVRSGLVGFDHRTETSEKDLEVASDMVGWDYLVKTFTEVAGHPAVHKRQTQDEWCLNWKDADKPVANERGAAPTEGSGLDKNYSSNGTNVGELDEGAELPGHPLACEDAGASPRERRGRKELLHTES</sequence>
<dbReference type="OrthoDB" id="300709at2759"/>
<dbReference type="AlphaFoldDB" id="A0A9P6D9Q6"/>
<gene>
    <name evidence="2" type="ORF">BDN71DRAFT_1493995</name>
</gene>
<dbReference type="EMBL" id="MU154537">
    <property type="protein sequence ID" value="KAF9498396.1"/>
    <property type="molecule type" value="Genomic_DNA"/>
</dbReference>
<evidence type="ECO:0000313" key="2">
    <source>
        <dbReference type="EMBL" id="KAF9498396.1"/>
    </source>
</evidence>
<accession>A0A9P6D9Q6</accession>